<evidence type="ECO:0000256" key="3">
    <source>
        <dbReference type="ARBA" id="ARBA00022679"/>
    </source>
</evidence>
<evidence type="ECO:0000256" key="8">
    <source>
        <dbReference type="SAM" id="Phobius"/>
    </source>
</evidence>
<gene>
    <name evidence="10" type="ordered locus">ELI_05315</name>
</gene>
<sequence>MIRLFKHYIPYAVVLMGLIDLVLLVMAAEIAWHVRAAQVEMSLGTLLGRTSLLMSFALVVWLAMISVGIYGTEAVRSMRFAAARLLVAISLGVIAHSVLDFLLPGVTLWRSTLAYAVGLSFVALMGNRIVISKMLGMDAFRRRIVVLGAGQRAQRLAELAKRPESGFQIVANIAMSEAGRTMHHAIARDGIADLGQFVAEQRATEVVLAIEERRNSLPLKDLVRVKTKGVHVNEFSSFMERETGRVDLDTLNPSWLIFSDGFSSGRAISSVAKRAFDIVASGLLLLITFPIIGLFAVLVKLDSKGPAFFRQQRVGLYGETFDVIKLRSMRTDAEKDGAKWASKDDPRITRLGKFIRKVRIDELPQTWSVLKGEMSFVGPRPEVPAFVAELDRQLPYYAERHMVKPGITGWAQINYPYGASIEDSRHKLEYDLYYAKNYTPFLDLLILLQTLRVILWPDGAR</sequence>
<dbReference type="Gene3D" id="3.40.50.720">
    <property type="entry name" value="NAD(P)-binding Rossmann-like Domain"/>
    <property type="match status" value="1"/>
</dbReference>
<evidence type="ECO:0000313" key="11">
    <source>
        <dbReference type="Proteomes" id="UP000008808"/>
    </source>
</evidence>
<feature type="transmembrane region" description="Helical" evidence="8">
    <location>
        <begin position="12"/>
        <end position="32"/>
    </location>
</feature>
<accession>Q2NAY6</accession>
<dbReference type="AlphaFoldDB" id="Q2NAY6"/>
<keyword evidence="4 8" id="KW-0812">Transmembrane</keyword>
<dbReference type="RefSeq" id="WP_011413991.1">
    <property type="nucleotide sequence ID" value="NC_007722.1"/>
</dbReference>
<keyword evidence="11" id="KW-1185">Reference proteome</keyword>
<comment type="similarity">
    <text evidence="2">Belongs to the bacterial sugar transferase family.</text>
</comment>
<reference evidence="11" key="1">
    <citation type="journal article" date="2009" name="J. Bacteriol.">
        <title>Complete genome sequence of Erythrobacter litoralis HTCC2594.</title>
        <authorList>
            <person name="Oh H.M."/>
            <person name="Giovannoni S.J."/>
            <person name="Ferriera S."/>
            <person name="Johnson J."/>
            <person name="Cho J.C."/>
        </authorList>
    </citation>
    <scope>NUCLEOTIDE SEQUENCE [LARGE SCALE GENOMIC DNA]</scope>
    <source>
        <strain evidence="11">HTCC2594</strain>
    </source>
</reference>
<dbReference type="KEGG" id="eli:ELI_05315"/>
<evidence type="ECO:0000256" key="5">
    <source>
        <dbReference type="ARBA" id="ARBA00022989"/>
    </source>
</evidence>
<dbReference type="NCBIfam" id="TIGR03013">
    <property type="entry name" value="EpsB_2"/>
    <property type="match status" value="1"/>
</dbReference>
<dbReference type="GO" id="GO:0016020">
    <property type="term" value="C:membrane"/>
    <property type="evidence" value="ECO:0007669"/>
    <property type="project" value="UniProtKB-SubCell"/>
</dbReference>
<evidence type="ECO:0000256" key="6">
    <source>
        <dbReference type="ARBA" id="ARBA00023136"/>
    </source>
</evidence>
<feature type="transmembrane region" description="Helical" evidence="8">
    <location>
        <begin position="83"/>
        <end position="106"/>
    </location>
</feature>
<proteinExistence type="inferred from homology"/>
<evidence type="ECO:0000256" key="4">
    <source>
        <dbReference type="ARBA" id="ARBA00022692"/>
    </source>
</evidence>
<dbReference type="NCBIfam" id="TIGR03025">
    <property type="entry name" value="EPS_sugtrans"/>
    <property type="match status" value="1"/>
</dbReference>
<dbReference type="OrthoDB" id="9808602at2"/>
<dbReference type="STRING" id="314225.ELI_05315"/>
<feature type="transmembrane region" description="Helical" evidence="8">
    <location>
        <begin position="52"/>
        <end position="71"/>
    </location>
</feature>
<comment type="subcellular location">
    <subcellularLocation>
        <location evidence="1">Membrane</location>
        <topology evidence="1">Multi-pass membrane protein</topology>
    </subcellularLocation>
</comment>
<dbReference type="PANTHER" id="PTHR30576">
    <property type="entry name" value="COLANIC BIOSYNTHESIS UDP-GLUCOSE LIPID CARRIER TRANSFERASE"/>
    <property type="match status" value="1"/>
</dbReference>
<keyword evidence="6 8" id="KW-0472">Membrane</keyword>
<keyword evidence="7" id="KW-0270">Exopolysaccharide synthesis</keyword>
<dbReference type="HOGENOM" id="CLU_024920_0_0_5"/>
<dbReference type="Pfam" id="PF02397">
    <property type="entry name" value="Bac_transf"/>
    <property type="match status" value="1"/>
</dbReference>
<organism evidence="10 11">
    <name type="scientific">Erythrobacter litoralis (strain HTCC2594)</name>
    <dbReference type="NCBI Taxonomy" id="314225"/>
    <lineage>
        <taxon>Bacteria</taxon>
        <taxon>Pseudomonadati</taxon>
        <taxon>Pseudomonadota</taxon>
        <taxon>Alphaproteobacteria</taxon>
        <taxon>Sphingomonadales</taxon>
        <taxon>Erythrobacteraceae</taxon>
        <taxon>Erythrobacter/Porphyrobacter group</taxon>
        <taxon>Erythrobacter</taxon>
    </lineage>
</organism>
<evidence type="ECO:0000256" key="2">
    <source>
        <dbReference type="ARBA" id="ARBA00006464"/>
    </source>
</evidence>
<dbReference type="Proteomes" id="UP000008808">
    <property type="component" value="Chromosome"/>
</dbReference>
<keyword evidence="5 8" id="KW-1133">Transmembrane helix</keyword>
<evidence type="ECO:0000259" key="9">
    <source>
        <dbReference type="Pfam" id="PF02397"/>
    </source>
</evidence>
<dbReference type="eggNOG" id="COG2148">
    <property type="taxonomic scope" value="Bacteria"/>
</dbReference>
<dbReference type="InterPro" id="IPR017475">
    <property type="entry name" value="EPS_sugar_tfrase"/>
</dbReference>
<dbReference type="EMBL" id="CP000157">
    <property type="protein sequence ID" value="ABC63155.1"/>
    <property type="molecule type" value="Genomic_DNA"/>
</dbReference>
<dbReference type="GO" id="GO:0000271">
    <property type="term" value="P:polysaccharide biosynthetic process"/>
    <property type="evidence" value="ECO:0007669"/>
    <property type="project" value="UniProtKB-KW"/>
</dbReference>
<feature type="transmembrane region" description="Helical" evidence="8">
    <location>
        <begin position="275"/>
        <end position="299"/>
    </location>
</feature>
<dbReference type="PANTHER" id="PTHR30576:SF0">
    <property type="entry name" value="UNDECAPRENYL-PHOSPHATE N-ACETYLGALACTOSAMINYL 1-PHOSPHATE TRANSFERASE-RELATED"/>
    <property type="match status" value="1"/>
</dbReference>
<protein>
    <submittedName>
        <fullName evidence="10">Bacterial sugar transferase</fullName>
    </submittedName>
</protein>
<evidence type="ECO:0000313" key="10">
    <source>
        <dbReference type="EMBL" id="ABC63155.1"/>
    </source>
</evidence>
<keyword evidence="3 10" id="KW-0808">Transferase</keyword>
<evidence type="ECO:0000256" key="7">
    <source>
        <dbReference type="ARBA" id="ARBA00023169"/>
    </source>
</evidence>
<name>Q2NAY6_ERYLH</name>
<dbReference type="InterPro" id="IPR017464">
    <property type="entry name" value="Sugar_tfrase_EpsB_2"/>
</dbReference>
<dbReference type="GO" id="GO:0016780">
    <property type="term" value="F:phosphotransferase activity, for other substituted phosphate groups"/>
    <property type="evidence" value="ECO:0007669"/>
    <property type="project" value="TreeGrafter"/>
</dbReference>
<evidence type="ECO:0000256" key="1">
    <source>
        <dbReference type="ARBA" id="ARBA00004141"/>
    </source>
</evidence>
<dbReference type="InterPro" id="IPR003362">
    <property type="entry name" value="Bact_transf"/>
</dbReference>
<dbReference type="Pfam" id="PF13727">
    <property type="entry name" value="CoA_binding_3"/>
    <property type="match status" value="1"/>
</dbReference>
<feature type="domain" description="Bacterial sugar transferase" evidence="9">
    <location>
        <begin position="273"/>
        <end position="455"/>
    </location>
</feature>
<feature type="transmembrane region" description="Helical" evidence="8">
    <location>
        <begin position="112"/>
        <end position="131"/>
    </location>
</feature>